<sequence>MKKYWFLVIAVGFTSCLEKYDFNVLNLNEGLVVEGSISNISFDASKSFPSNGRYFKVELSKTSDVTNQRDEKVNGAVVKIKTSQGQEFVYTDSGLGDGFYYLNEDLFEANANAEYQLEILLEDGQLIESDWEALPAGENEIGDFEYSEAIRENYVFEAGEKVIGTEKGLKVSLNVPNDNLDANQLVKWSFDPLWTFTAAMVPSDSPIRKCWVSSDQYLKNVVLGKFKKGGFEQELFFMETAGNWRLYDYFSVLVHQEKLSPGYYQFWKDLEAQGDKGGLFDQPPFGLNTNFTNTNGPWTVNGYFGVVNESTVRWTFNPKELSYVIEDDLYDFCLENGQNDPRLPPGQCYDCRAHTLGTAENTAPFWWEG</sequence>
<name>A0A2Z4GCE3_9BACT</name>
<dbReference type="Pfam" id="PF14054">
    <property type="entry name" value="DUF4249"/>
    <property type="match status" value="1"/>
</dbReference>
<gene>
    <name evidence="1" type="ORF">DJ013_11480</name>
</gene>
<dbReference type="InterPro" id="IPR025345">
    <property type="entry name" value="DUF4249"/>
</dbReference>
<keyword evidence="2" id="KW-1185">Reference proteome</keyword>
<organism evidence="1 2">
    <name type="scientific">Arcticibacterium luteifluviistationis</name>
    <dbReference type="NCBI Taxonomy" id="1784714"/>
    <lineage>
        <taxon>Bacteria</taxon>
        <taxon>Pseudomonadati</taxon>
        <taxon>Bacteroidota</taxon>
        <taxon>Cytophagia</taxon>
        <taxon>Cytophagales</taxon>
        <taxon>Leadbetterellaceae</taxon>
        <taxon>Arcticibacterium</taxon>
    </lineage>
</organism>
<dbReference type="Proteomes" id="UP000249873">
    <property type="component" value="Chromosome"/>
</dbReference>
<evidence type="ECO:0000313" key="1">
    <source>
        <dbReference type="EMBL" id="AWV98760.1"/>
    </source>
</evidence>
<proteinExistence type="predicted"/>
<dbReference type="OrthoDB" id="1062680at2"/>
<accession>A0A2Z4GCE3</accession>
<evidence type="ECO:0000313" key="2">
    <source>
        <dbReference type="Proteomes" id="UP000249873"/>
    </source>
</evidence>
<dbReference type="RefSeq" id="WP_111371953.1">
    <property type="nucleotide sequence ID" value="NZ_CP029480.1"/>
</dbReference>
<dbReference type="KEGG" id="als:DJ013_11480"/>
<dbReference type="EMBL" id="CP029480">
    <property type="protein sequence ID" value="AWV98760.1"/>
    <property type="molecule type" value="Genomic_DNA"/>
</dbReference>
<reference evidence="1 2" key="1">
    <citation type="submission" date="2018-05" db="EMBL/GenBank/DDBJ databases">
        <title>Complete genome sequence of Arcticibacterium luteifluviistationis SM1504T, a cytophagaceae bacterium isolated from Arctic surface seawater.</title>
        <authorList>
            <person name="Li Y."/>
            <person name="Qin Q.-L."/>
        </authorList>
    </citation>
    <scope>NUCLEOTIDE SEQUENCE [LARGE SCALE GENOMIC DNA]</scope>
    <source>
        <strain evidence="1 2">SM1504</strain>
    </source>
</reference>
<protein>
    <recommendedName>
        <fullName evidence="3">DUF4249 domain-containing protein</fullName>
    </recommendedName>
</protein>
<dbReference type="AlphaFoldDB" id="A0A2Z4GCE3"/>
<evidence type="ECO:0008006" key="3">
    <source>
        <dbReference type="Google" id="ProtNLM"/>
    </source>
</evidence>
<dbReference type="PROSITE" id="PS51257">
    <property type="entry name" value="PROKAR_LIPOPROTEIN"/>
    <property type="match status" value="1"/>
</dbReference>